<dbReference type="EMBL" id="CP045484">
    <property type="protein sequence ID" value="QGR17824.1"/>
    <property type="molecule type" value="Genomic_DNA"/>
</dbReference>
<dbReference type="AlphaFoldDB" id="A0A650CIY6"/>
<dbReference type="OrthoDB" id="42128at2157"/>
<dbReference type="Pfam" id="PF00535">
    <property type="entry name" value="Glycos_transf_2"/>
    <property type="match status" value="1"/>
</dbReference>
<dbReference type="Gene3D" id="3.90.550.10">
    <property type="entry name" value="Spore Coat Polysaccharide Biosynthesis Protein SpsA, Chain A"/>
    <property type="match status" value="1"/>
</dbReference>
<proteinExistence type="predicted"/>
<keyword evidence="4" id="KW-1185">Reference proteome</keyword>
<dbReference type="EMBL" id="JACHFY010000032">
    <property type="protein sequence ID" value="MBB5254948.1"/>
    <property type="molecule type" value="Genomic_DNA"/>
</dbReference>
<keyword evidence="3" id="KW-0808">Transferase</keyword>
<feature type="domain" description="Glycosyltransferase 2-like" evidence="1">
    <location>
        <begin position="5"/>
        <end position="163"/>
    </location>
</feature>
<evidence type="ECO:0000259" key="1">
    <source>
        <dbReference type="Pfam" id="PF00535"/>
    </source>
</evidence>
<dbReference type="RefSeq" id="WP_156015294.1">
    <property type="nucleotide sequence ID" value="NZ_CP045484.1"/>
</dbReference>
<dbReference type="GeneID" id="42801987"/>
<evidence type="ECO:0000313" key="2">
    <source>
        <dbReference type="EMBL" id="MBB5254948.1"/>
    </source>
</evidence>
<organism evidence="3 4">
    <name type="scientific">Sulfurisphaera ohwakuensis</name>
    <dbReference type="NCBI Taxonomy" id="69656"/>
    <lineage>
        <taxon>Archaea</taxon>
        <taxon>Thermoproteota</taxon>
        <taxon>Thermoprotei</taxon>
        <taxon>Sulfolobales</taxon>
        <taxon>Sulfolobaceae</taxon>
        <taxon>Sulfurisphaera</taxon>
    </lineage>
</organism>
<dbReference type="KEGG" id="soh:D1869_12045"/>
<dbReference type="InterPro" id="IPR001173">
    <property type="entry name" value="Glyco_trans_2-like"/>
</dbReference>
<evidence type="ECO:0000313" key="3">
    <source>
        <dbReference type="EMBL" id="QGR17824.1"/>
    </source>
</evidence>
<gene>
    <name evidence="3" type="ORF">D1869_12045</name>
    <name evidence="2" type="ORF">HNQ62_002722</name>
</gene>
<dbReference type="Proteomes" id="UP000582213">
    <property type="component" value="Unassembled WGS sequence"/>
</dbReference>
<dbReference type="CDD" id="cd00761">
    <property type="entry name" value="Glyco_tranf_GTA_type"/>
    <property type="match status" value="1"/>
</dbReference>
<dbReference type="GO" id="GO:0016758">
    <property type="term" value="F:hexosyltransferase activity"/>
    <property type="evidence" value="ECO:0007669"/>
    <property type="project" value="UniProtKB-ARBA"/>
</dbReference>
<evidence type="ECO:0000313" key="5">
    <source>
        <dbReference type="Proteomes" id="UP000582213"/>
    </source>
</evidence>
<name>A0A650CIY6_SULOH</name>
<sequence>MVEISIIITAYNRKQYYKDAVKSVLNQTLDNDKYEVIFVANFDASEYAKEEGIRFVYSDKSDSGKQVFDGIKVAKGRIISFLDDDDMFTKEKLENVYEAFKSYQNLGVYRDRVLFFYGEKIIQKEVEKIDPLLLKNRDKDDYIKMANYRKYGFHSSSTFSILRELLLQKADILMQMKRAIDWFYERIFYVSKYDMLWDSSATTLYRLSFSSSMRTLDSLENYIKSSAERSYIYCLDMLTVDSMLPQNLRKIHSYEVSLSKVRYKFISKETAKECVPSLSDYIRVFKKSYLGSHKALVLASLLPYSLRKPLIRKSYEREKARLLKMIQ</sequence>
<protein>
    <submittedName>
        <fullName evidence="2 3">Glycosyltransferase</fullName>
    </submittedName>
</protein>
<reference evidence="2 5" key="2">
    <citation type="submission" date="2020-08" db="EMBL/GenBank/DDBJ databases">
        <title>Genomic Encyclopedia of Type Strains, Phase IV (KMG-IV): sequencing the most valuable type-strain genomes for metagenomic binning, comparative biology and taxonomic classification.</title>
        <authorList>
            <person name="Goeker M."/>
        </authorList>
    </citation>
    <scope>NUCLEOTIDE SEQUENCE [LARGE SCALE GENOMIC DNA]</scope>
    <source>
        <strain evidence="2 5">DSM 12421</strain>
    </source>
</reference>
<dbReference type="PANTHER" id="PTHR22916">
    <property type="entry name" value="GLYCOSYLTRANSFERASE"/>
    <property type="match status" value="1"/>
</dbReference>
<accession>A0A650CIY6</accession>
<dbReference type="PANTHER" id="PTHR22916:SF3">
    <property type="entry name" value="UDP-GLCNAC:BETAGAL BETA-1,3-N-ACETYLGLUCOSAMINYLTRANSFERASE-LIKE PROTEIN 1"/>
    <property type="match status" value="1"/>
</dbReference>
<dbReference type="Proteomes" id="UP000427373">
    <property type="component" value="Chromosome"/>
</dbReference>
<reference evidence="3 4" key="1">
    <citation type="submission" date="2019-10" db="EMBL/GenBank/DDBJ databases">
        <title>Genome Sequences from Six Type Strain Members of the Archaeal Family Sulfolobaceae: Acidianus ambivalens, Acidianus infernus, Metallosphaera prunae, Stygiolobus azoricus, Sulfolobus metallicus, and Sulfurisphaera ohwakuensis.</title>
        <authorList>
            <person name="Counts J.A."/>
            <person name="Kelly R.M."/>
        </authorList>
    </citation>
    <scope>NUCLEOTIDE SEQUENCE [LARGE SCALE GENOMIC DNA]</scope>
    <source>
        <strain evidence="3 4">TA-1</strain>
    </source>
</reference>
<evidence type="ECO:0000313" key="4">
    <source>
        <dbReference type="Proteomes" id="UP000427373"/>
    </source>
</evidence>
<dbReference type="InterPro" id="IPR029044">
    <property type="entry name" value="Nucleotide-diphossugar_trans"/>
</dbReference>
<dbReference type="SUPFAM" id="SSF53448">
    <property type="entry name" value="Nucleotide-diphospho-sugar transferases"/>
    <property type="match status" value="1"/>
</dbReference>